<keyword evidence="1" id="KW-1133">Transmembrane helix</keyword>
<dbReference type="RefSeq" id="WP_349427511.1">
    <property type="nucleotide sequence ID" value="NZ_CP151632.1"/>
</dbReference>
<evidence type="ECO:0000256" key="1">
    <source>
        <dbReference type="SAM" id="Phobius"/>
    </source>
</evidence>
<sequence>MLDVISGLFSGSALGVLVKTSGAALTLLVVVPALMKLFLVTVDEGSTAIRTRNGKPIIRRVRGADDGRGEVVVLRPGTHGAFPIFYWYRLVDVRARSTDLPARSLTAASGHQHLVHASFDWRPIVSGHDLRVLELDVVNVRERAGNIVGAALRDLVHQLDGAVLPPNDLLSPRVVSECSDLVRTDCGIELLRVIVTGDALTDGYLLSQAITPRPADPQSAEWDAAASVLATRLSSV</sequence>
<accession>A0AAU6S7R1</accession>
<protein>
    <recommendedName>
        <fullName evidence="3">Band 7 domain-containing protein</fullName>
    </recommendedName>
</protein>
<keyword evidence="1" id="KW-0472">Membrane</keyword>
<organism evidence="2">
    <name type="scientific">Microbacterium sp. LWS13-1.2</name>
    <dbReference type="NCBI Taxonomy" id="3135264"/>
    <lineage>
        <taxon>Bacteria</taxon>
        <taxon>Bacillati</taxon>
        <taxon>Actinomycetota</taxon>
        <taxon>Actinomycetes</taxon>
        <taxon>Micrococcales</taxon>
        <taxon>Microbacteriaceae</taxon>
        <taxon>Microbacterium</taxon>
    </lineage>
</organism>
<dbReference type="AlphaFoldDB" id="A0AAU6S7R1"/>
<keyword evidence="1" id="KW-0812">Transmembrane</keyword>
<evidence type="ECO:0000313" key="2">
    <source>
        <dbReference type="EMBL" id="WZO32908.1"/>
    </source>
</evidence>
<proteinExistence type="predicted"/>
<evidence type="ECO:0008006" key="3">
    <source>
        <dbReference type="Google" id="ProtNLM"/>
    </source>
</evidence>
<dbReference type="EMBL" id="CP151632">
    <property type="protein sequence ID" value="WZO32908.1"/>
    <property type="molecule type" value="Genomic_DNA"/>
</dbReference>
<reference evidence="2" key="1">
    <citation type="submission" date="2024-04" db="EMBL/GenBank/DDBJ databases">
        <authorList>
            <person name="Roder T."/>
            <person name="Oberhansli S."/>
            <person name="Kreuzer M."/>
        </authorList>
    </citation>
    <scope>NUCLEOTIDE SEQUENCE</scope>
    <source>
        <strain evidence="2">LWS13-1.2</strain>
    </source>
</reference>
<name>A0AAU6S7R1_9MICO</name>
<feature type="transmembrane region" description="Helical" evidence="1">
    <location>
        <begin position="20"/>
        <end position="42"/>
    </location>
</feature>
<gene>
    <name evidence="2" type="ORF">MRBLWS13_000517</name>
</gene>